<dbReference type="PANTHER" id="PTHR33622:SF15">
    <property type="match status" value="1"/>
</dbReference>
<protein>
    <submittedName>
        <fullName evidence="2">Uncharacterized protein</fullName>
    </submittedName>
</protein>
<evidence type="ECO:0000313" key="3">
    <source>
        <dbReference type="Proteomes" id="UP001372338"/>
    </source>
</evidence>
<dbReference type="EMBL" id="JAYWIO010000007">
    <property type="protein sequence ID" value="KAK7252912.1"/>
    <property type="molecule type" value="Genomic_DNA"/>
</dbReference>
<organism evidence="2 3">
    <name type="scientific">Crotalaria pallida</name>
    <name type="common">Smooth rattlebox</name>
    <name type="synonym">Crotalaria striata</name>
    <dbReference type="NCBI Taxonomy" id="3830"/>
    <lineage>
        <taxon>Eukaryota</taxon>
        <taxon>Viridiplantae</taxon>
        <taxon>Streptophyta</taxon>
        <taxon>Embryophyta</taxon>
        <taxon>Tracheophyta</taxon>
        <taxon>Spermatophyta</taxon>
        <taxon>Magnoliopsida</taxon>
        <taxon>eudicotyledons</taxon>
        <taxon>Gunneridae</taxon>
        <taxon>Pentapetalae</taxon>
        <taxon>rosids</taxon>
        <taxon>fabids</taxon>
        <taxon>Fabales</taxon>
        <taxon>Fabaceae</taxon>
        <taxon>Papilionoideae</taxon>
        <taxon>50 kb inversion clade</taxon>
        <taxon>genistoids sensu lato</taxon>
        <taxon>core genistoids</taxon>
        <taxon>Crotalarieae</taxon>
        <taxon>Crotalaria</taxon>
    </lineage>
</organism>
<keyword evidence="3" id="KW-1185">Reference proteome</keyword>
<name>A0AAN9EC94_CROPI</name>
<gene>
    <name evidence="2" type="ORF">RIF29_37188</name>
</gene>
<evidence type="ECO:0000313" key="2">
    <source>
        <dbReference type="EMBL" id="KAK7252912.1"/>
    </source>
</evidence>
<dbReference type="PANTHER" id="PTHR33622">
    <property type="entry name" value="OS03G0724500 PROTEIN"/>
    <property type="match status" value="1"/>
</dbReference>
<accession>A0AAN9EC94</accession>
<reference evidence="2 3" key="1">
    <citation type="submission" date="2024-01" db="EMBL/GenBank/DDBJ databases">
        <title>The genomes of 5 underutilized Papilionoideae crops provide insights into root nodulation and disease resistanc.</title>
        <authorList>
            <person name="Yuan L."/>
        </authorList>
    </citation>
    <scope>NUCLEOTIDE SEQUENCE [LARGE SCALE GENOMIC DNA]</scope>
    <source>
        <strain evidence="2">ZHUSHIDOU_FW_LH</strain>
        <tissue evidence="2">Leaf</tissue>
    </source>
</reference>
<dbReference type="Proteomes" id="UP001372338">
    <property type="component" value="Unassembled WGS sequence"/>
</dbReference>
<proteinExistence type="predicted"/>
<dbReference type="AlphaFoldDB" id="A0AAN9EC94"/>
<comment type="caution">
    <text evidence="2">The sequence shown here is derived from an EMBL/GenBank/DDBJ whole genome shotgun (WGS) entry which is preliminary data.</text>
</comment>
<evidence type="ECO:0000256" key="1">
    <source>
        <dbReference type="SAM" id="MobiDB-lite"/>
    </source>
</evidence>
<sequence>MGSNKPQTDGKLPEDPASKISYCQRNKSENGSFLSKLRNHFHEFTHASIDEHKSCFRDKMQKMLKAAKIFDKIGDKPNEGEIHVPLESSRN</sequence>
<feature type="region of interest" description="Disordered" evidence="1">
    <location>
        <begin position="1"/>
        <end position="24"/>
    </location>
</feature>